<keyword evidence="3" id="KW-1185">Reference proteome</keyword>
<evidence type="ECO:0000313" key="2">
    <source>
        <dbReference type="EMBL" id="SIM45895.1"/>
    </source>
</evidence>
<organism evidence="2 3">
    <name type="scientific">Micromonospora cremea</name>
    <dbReference type="NCBI Taxonomy" id="709881"/>
    <lineage>
        <taxon>Bacteria</taxon>
        <taxon>Bacillati</taxon>
        <taxon>Actinomycetota</taxon>
        <taxon>Actinomycetes</taxon>
        <taxon>Micromonosporales</taxon>
        <taxon>Micromonosporaceae</taxon>
        <taxon>Micromonospora</taxon>
    </lineage>
</organism>
<proteinExistence type="predicted"/>
<accession>A0A1N5TCW4</accession>
<dbReference type="AlphaFoldDB" id="A0A1N5TCW4"/>
<sequence length="121" mass="12764">MLATAGLLGGAWLIAKDRPTAGIVVSAGSTFLGASGLFLVFGTTITPVTRRGHHFWLDPVSAASFQDSLARTCETLGAAPEPGDVAAAQQAMWKEAFEWHYDLQSATGNKSSPHDTERHPG</sequence>
<gene>
    <name evidence="2" type="ORF">SAMN04489832_0081</name>
</gene>
<keyword evidence="1" id="KW-1133">Transmembrane helix</keyword>
<evidence type="ECO:0000313" key="3">
    <source>
        <dbReference type="Proteomes" id="UP000185124"/>
    </source>
</evidence>
<keyword evidence="1" id="KW-0812">Transmembrane</keyword>
<feature type="transmembrane region" description="Helical" evidence="1">
    <location>
        <begin position="20"/>
        <end position="41"/>
    </location>
</feature>
<evidence type="ECO:0000256" key="1">
    <source>
        <dbReference type="SAM" id="Phobius"/>
    </source>
</evidence>
<keyword evidence="1" id="KW-0472">Membrane</keyword>
<name>A0A1N5TCW4_9ACTN</name>
<dbReference type="Proteomes" id="UP000185124">
    <property type="component" value="Unassembled WGS sequence"/>
</dbReference>
<dbReference type="EMBL" id="FSQT01000001">
    <property type="protein sequence ID" value="SIM45895.1"/>
    <property type="molecule type" value="Genomic_DNA"/>
</dbReference>
<protein>
    <submittedName>
        <fullName evidence="2">Uncharacterized protein</fullName>
    </submittedName>
</protein>
<reference evidence="3" key="1">
    <citation type="submission" date="2016-12" db="EMBL/GenBank/DDBJ databases">
        <authorList>
            <person name="Varghese N."/>
            <person name="Submissions S."/>
        </authorList>
    </citation>
    <scope>NUCLEOTIDE SEQUENCE [LARGE SCALE GENOMIC DNA]</scope>
    <source>
        <strain evidence="3">DSM 45599</strain>
    </source>
</reference>